<feature type="region of interest" description="Disordered" evidence="1">
    <location>
        <begin position="55"/>
        <end position="122"/>
    </location>
</feature>
<gene>
    <name evidence="2" type="ORF">FOE78_05805</name>
</gene>
<dbReference type="Pfam" id="PF20773">
    <property type="entry name" value="InhA-like_MAM"/>
    <property type="match status" value="1"/>
</dbReference>
<feature type="region of interest" description="Disordered" evidence="1">
    <location>
        <begin position="1"/>
        <end position="32"/>
    </location>
</feature>
<feature type="region of interest" description="Disordered" evidence="1">
    <location>
        <begin position="786"/>
        <end position="813"/>
    </location>
</feature>
<dbReference type="Proteomes" id="UP000319263">
    <property type="component" value="Chromosome"/>
</dbReference>
<accession>A0A516PWG8</accession>
<reference evidence="2 3" key="1">
    <citation type="submission" date="2019-07" db="EMBL/GenBank/DDBJ databases">
        <title>Microlunatus dokdonensis sp. nov. isolated from the rhizospheric soil of the wild plant Elymus tsukushiensis.</title>
        <authorList>
            <person name="Ghim S.-Y."/>
            <person name="Hwang Y.-J."/>
            <person name="Son J.-S."/>
            <person name="Shin J.-H."/>
        </authorList>
    </citation>
    <scope>NUCLEOTIDE SEQUENCE [LARGE SCALE GENOMIC DNA]</scope>
    <source>
        <strain evidence="2 3">KUDC0627</strain>
    </source>
</reference>
<keyword evidence="3" id="KW-1185">Reference proteome</keyword>
<evidence type="ECO:0000313" key="3">
    <source>
        <dbReference type="Proteomes" id="UP000319263"/>
    </source>
</evidence>
<organism evidence="2 3">
    <name type="scientific">Microlunatus elymi</name>
    <dbReference type="NCBI Taxonomy" id="2596828"/>
    <lineage>
        <taxon>Bacteria</taxon>
        <taxon>Bacillati</taxon>
        <taxon>Actinomycetota</taxon>
        <taxon>Actinomycetes</taxon>
        <taxon>Propionibacteriales</taxon>
        <taxon>Propionibacteriaceae</taxon>
        <taxon>Microlunatus</taxon>
    </lineage>
</organism>
<sequence>MPVRVEAQGSAPMSPGPLRSHRRNGAHRNGNRAAKLAAVAAAVSLAVAGMAATSNTAGADPLPKKSANSRPAADTIDIGPKLRKQSTVSLSKAERDKFADSAPATGSRMKKQSTAADAGTGGIPVGGEKTWMILDDEKGGYSAATFVLTALGNNIEVWVQKNLNYPTGDCRNDGVRNVVTSAQARYLADEFDNNILPIQSQFFSTAPARDGSQQEDIGFGAPLWDLLGGGDPNYYVGDGNKTIALISNVRDANYYDPTSPDGATYIAGFFSPTFNEAFDRNVMTIDSYDWLHRTGANPPDETPGGLCSAKQAARPHSYEGTFAHEYQHLLEYYQDGAESTWLNEGLSDYAQTLVGYVDTTLPYGVKGADSHLTCYQGFLGSDSFPYCGAENSLTRWEDQGSPSVLSDYGAAYAFVTYLENQFGRQAIQYLHTSDKQGLSSLQAYLDDHAPGLTTTDVLHDFLAQMALDRLVDDGAKGLTKDQKARFTADQLSSAIDWSWTGSYDSPGAPTNGGDFVLGIADRPVNGRTVGKINFSGATTYQPDPLAWTVDDNALYSGVGNELDNTAVYDVKVPAGARTLTISTKYNIEQDWDFGVVQVSTDGGKTYRTLPGTDTTSDHDPAAEGRIVDQLPGLTGLSDGYVPQSYDLSGYAGKDVKLSFRYLTDAASNGNNDDPSGWWIRDVKIGNTVITDGSNTDGARSATEISPIPVAGWSLQVVGWSLDGKTVAYADLKVGKDGTAKLNKGHAQKVFKKVDRIGFIVTADDPTETATKYAAYTLKINGVTQAGGGGQTATSSDPSVLAKQLPSSHRRQVF</sequence>
<dbReference type="AlphaFoldDB" id="A0A516PWG8"/>
<dbReference type="OrthoDB" id="275270at2"/>
<dbReference type="EMBL" id="CP041692">
    <property type="protein sequence ID" value="QDP95482.1"/>
    <property type="molecule type" value="Genomic_DNA"/>
</dbReference>
<name>A0A516PWG8_9ACTN</name>
<protein>
    <submittedName>
        <fullName evidence="2">Peptidase M6</fullName>
    </submittedName>
</protein>
<dbReference type="KEGG" id="mik:FOE78_05805"/>
<proteinExistence type="predicted"/>
<evidence type="ECO:0000313" key="2">
    <source>
        <dbReference type="EMBL" id="QDP95482.1"/>
    </source>
</evidence>
<feature type="compositionally biased region" description="Basic residues" evidence="1">
    <location>
        <begin position="19"/>
        <end position="30"/>
    </location>
</feature>
<evidence type="ECO:0000256" key="1">
    <source>
        <dbReference type="SAM" id="MobiDB-lite"/>
    </source>
</evidence>